<organism evidence="2 3">
    <name type="scientific">Prolixibacter bellariivorans</name>
    <dbReference type="NCBI Taxonomy" id="314319"/>
    <lineage>
        <taxon>Bacteria</taxon>
        <taxon>Pseudomonadati</taxon>
        <taxon>Bacteroidota</taxon>
        <taxon>Bacteroidia</taxon>
        <taxon>Marinilabiliales</taxon>
        <taxon>Prolixibacteraceae</taxon>
        <taxon>Prolixibacter</taxon>
    </lineage>
</organism>
<dbReference type="EMBL" id="BLAX01000001">
    <property type="protein sequence ID" value="GET34635.1"/>
    <property type="molecule type" value="Genomic_DNA"/>
</dbReference>
<comment type="caution">
    <text evidence="2">The sequence shown here is derived from an EMBL/GenBank/DDBJ whole genome shotgun (WGS) entry which is preliminary data.</text>
</comment>
<feature type="transmembrane region" description="Helical" evidence="1">
    <location>
        <begin position="47"/>
        <end position="69"/>
    </location>
</feature>
<dbReference type="Proteomes" id="UP000391834">
    <property type="component" value="Unassembled WGS sequence"/>
</dbReference>
<name>A0A5M4B3B0_9BACT</name>
<proteinExistence type="predicted"/>
<keyword evidence="3" id="KW-1185">Reference proteome</keyword>
<keyword evidence="1" id="KW-0472">Membrane</keyword>
<dbReference type="AlphaFoldDB" id="A0A5M4B3B0"/>
<reference evidence="2 3" key="1">
    <citation type="submission" date="2019-10" db="EMBL/GenBank/DDBJ databases">
        <title>Prolixibacter strains distinguished by the presence of nitrate reductase genes were adept at nitrate-dependent anaerobic corrosion of metallic iron and carbon steel.</title>
        <authorList>
            <person name="Iino T."/>
            <person name="Shono N."/>
            <person name="Ito K."/>
            <person name="Nakamura R."/>
            <person name="Sueoka K."/>
            <person name="Harayama S."/>
            <person name="Ohkuma M."/>
        </authorList>
    </citation>
    <scope>NUCLEOTIDE SEQUENCE [LARGE SCALE GENOMIC DNA]</scope>
    <source>
        <strain evidence="2 3">JCM 13498</strain>
    </source>
</reference>
<keyword evidence="1" id="KW-0812">Transmembrane</keyword>
<evidence type="ECO:0000313" key="3">
    <source>
        <dbReference type="Proteomes" id="UP000391834"/>
    </source>
</evidence>
<keyword evidence="1" id="KW-1133">Transmembrane helix</keyword>
<gene>
    <name evidence="2" type="ORF">PbJCM13498_34980</name>
</gene>
<evidence type="ECO:0000313" key="2">
    <source>
        <dbReference type="EMBL" id="GET34635.1"/>
    </source>
</evidence>
<evidence type="ECO:0000256" key="1">
    <source>
        <dbReference type="SAM" id="Phobius"/>
    </source>
</evidence>
<sequence length="82" mass="8909">MDPKKADSIRIKIPVSPNDSTNAVHYEMSIGKLTQEAAETYYSLKSYIIQGLIGAPIMGLITTAIVALFTRKNNKPEAAEVA</sequence>
<accession>A0A5M4B3B0</accession>
<protein>
    <submittedName>
        <fullName evidence="2">Uncharacterized protein</fullName>
    </submittedName>
</protein>
<dbReference type="RefSeq" id="WP_051539216.1">
    <property type="nucleotide sequence ID" value="NZ_BLAX01000001.1"/>
</dbReference>